<dbReference type="CDD" id="cd00082">
    <property type="entry name" value="HisKA"/>
    <property type="match status" value="1"/>
</dbReference>
<dbReference type="PANTHER" id="PTHR43065:SF46">
    <property type="entry name" value="C4-DICARBOXYLATE TRANSPORT SENSOR PROTEIN DCTB"/>
    <property type="match status" value="1"/>
</dbReference>
<dbReference type="SUPFAM" id="SSF47384">
    <property type="entry name" value="Homodimeric domain of signal transducing histidine kinase"/>
    <property type="match status" value="1"/>
</dbReference>
<dbReference type="InterPro" id="IPR004358">
    <property type="entry name" value="Sig_transdc_His_kin-like_C"/>
</dbReference>
<protein>
    <recommendedName>
        <fullName evidence="3">histidine kinase</fullName>
        <ecNumber evidence="3">2.7.13.3</ecNumber>
    </recommendedName>
</protein>
<dbReference type="Gene3D" id="1.10.287.130">
    <property type="match status" value="1"/>
</dbReference>
<keyword evidence="5" id="KW-0597">Phosphoprotein</keyword>
<dbReference type="InterPro" id="IPR036890">
    <property type="entry name" value="HATPase_C_sf"/>
</dbReference>
<evidence type="ECO:0000256" key="14">
    <source>
        <dbReference type="SAM" id="Phobius"/>
    </source>
</evidence>
<feature type="transmembrane region" description="Helical" evidence="14">
    <location>
        <begin position="173"/>
        <end position="193"/>
    </location>
</feature>
<dbReference type="SUPFAM" id="SSF55874">
    <property type="entry name" value="ATPase domain of HSP90 chaperone/DNA topoisomerase II/histidine kinase"/>
    <property type="match status" value="1"/>
</dbReference>
<dbReference type="Pfam" id="PF00512">
    <property type="entry name" value="HisKA"/>
    <property type="match status" value="1"/>
</dbReference>
<dbReference type="Pfam" id="PF07694">
    <property type="entry name" value="5TM-5TMR_LYT"/>
    <property type="match status" value="1"/>
</dbReference>
<proteinExistence type="predicted"/>
<keyword evidence="10 16" id="KW-0067">ATP-binding</keyword>
<feature type="transmembrane region" description="Helical" evidence="14">
    <location>
        <begin position="103"/>
        <end position="125"/>
    </location>
</feature>
<feature type="transmembrane region" description="Helical" evidence="14">
    <location>
        <begin position="40"/>
        <end position="60"/>
    </location>
</feature>
<keyword evidence="13 14" id="KW-0472">Membrane</keyword>
<evidence type="ECO:0000256" key="9">
    <source>
        <dbReference type="ARBA" id="ARBA00022777"/>
    </source>
</evidence>
<evidence type="ECO:0000256" key="7">
    <source>
        <dbReference type="ARBA" id="ARBA00022692"/>
    </source>
</evidence>
<sequence length="443" mass="49746">MLTSSSSIGQVLFNLLIVLSPIYFYQLIFSHSTKKRTDLFAGLVFGFASILSMYFPILSGELNGGFLWDLRWVPFVICALYMGKVSTIICGLLLVGYRFTLGGFLASVNVLVVALILYLLIILIKKKYHELRKVSKILITLFTSILTFFVVISAILLHFLYLNQLEFLYQLGSHLYLQMGASYVIGIMIYAYFTESVRSNLKLSEQIHDAEKLNIVSELAASIAHEVRNPLTVVRGFIQLTKVKVDKELHHYMDTAIDELDRAESIISDYLNFAKPQQDMKTEEIRVGKSLKEIILLMQSYANIKGIKLEHHIEKDLYTKVDPFKFKQAILNLVKNAIEATDSGSVKITVTFCEKSQVISIQVIDTGLGMTVEQLQGIGKPYHTTKENGTGLGLMVTIRLIEAMGGTLKFESEPGKGTIVNIKFIGVRKSPKEQNASKKPYTA</sequence>
<dbReference type="RefSeq" id="WP_379053474.1">
    <property type="nucleotide sequence ID" value="NZ_JBHUIK010000008.1"/>
</dbReference>
<name>A0ABW5C5W5_9BACI</name>
<dbReference type="Proteomes" id="UP001597318">
    <property type="component" value="Unassembled WGS sequence"/>
</dbReference>
<keyword evidence="8" id="KW-0547">Nucleotide-binding</keyword>
<dbReference type="InterPro" id="IPR036097">
    <property type="entry name" value="HisK_dim/P_sf"/>
</dbReference>
<feature type="transmembrane region" description="Helical" evidence="14">
    <location>
        <begin position="72"/>
        <end position="97"/>
    </location>
</feature>
<accession>A0ABW5C5W5</accession>
<dbReference type="EC" id="2.7.13.3" evidence="3"/>
<comment type="subcellular location">
    <subcellularLocation>
        <location evidence="2">Cell membrane</location>
        <topology evidence="2">Multi-pass membrane protein</topology>
    </subcellularLocation>
</comment>
<evidence type="ECO:0000259" key="15">
    <source>
        <dbReference type="PROSITE" id="PS50109"/>
    </source>
</evidence>
<keyword evidence="17" id="KW-1185">Reference proteome</keyword>
<dbReference type="Gene3D" id="3.30.565.10">
    <property type="entry name" value="Histidine kinase-like ATPase, C-terminal domain"/>
    <property type="match status" value="1"/>
</dbReference>
<comment type="caution">
    <text evidence="16">The sequence shown here is derived from an EMBL/GenBank/DDBJ whole genome shotgun (WGS) entry which is preliminary data.</text>
</comment>
<feature type="transmembrane region" description="Helical" evidence="14">
    <location>
        <begin position="12"/>
        <end position="28"/>
    </location>
</feature>
<dbReference type="Pfam" id="PF02518">
    <property type="entry name" value="HATPase_c"/>
    <property type="match status" value="1"/>
</dbReference>
<dbReference type="SMART" id="SM00388">
    <property type="entry name" value="HisKA"/>
    <property type="match status" value="1"/>
</dbReference>
<evidence type="ECO:0000256" key="12">
    <source>
        <dbReference type="ARBA" id="ARBA00023012"/>
    </source>
</evidence>
<keyword evidence="11 14" id="KW-1133">Transmembrane helix</keyword>
<reference evidence="17" key="1">
    <citation type="journal article" date="2019" name="Int. J. Syst. Evol. Microbiol.">
        <title>The Global Catalogue of Microorganisms (GCM) 10K type strain sequencing project: providing services to taxonomists for standard genome sequencing and annotation.</title>
        <authorList>
            <consortium name="The Broad Institute Genomics Platform"/>
            <consortium name="The Broad Institute Genome Sequencing Center for Infectious Disease"/>
            <person name="Wu L."/>
            <person name="Ma J."/>
        </authorList>
    </citation>
    <scope>NUCLEOTIDE SEQUENCE [LARGE SCALE GENOMIC DNA]</scope>
    <source>
        <strain evidence="17">CGMCC 1.15474</strain>
    </source>
</reference>
<evidence type="ECO:0000256" key="5">
    <source>
        <dbReference type="ARBA" id="ARBA00022553"/>
    </source>
</evidence>
<feature type="domain" description="Histidine kinase" evidence="15">
    <location>
        <begin position="222"/>
        <end position="428"/>
    </location>
</feature>
<comment type="catalytic activity">
    <reaction evidence="1">
        <text>ATP + protein L-histidine = ADP + protein N-phospho-L-histidine.</text>
        <dbReference type="EC" id="2.7.13.3"/>
    </reaction>
</comment>
<dbReference type="EMBL" id="JBHUIK010000008">
    <property type="protein sequence ID" value="MFD2216670.1"/>
    <property type="molecule type" value="Genomic_DNA"/>
</dbReference>
<evidence type="ECO:0000256" key="3">
    <source>
        <dbReference type="ARBA" id="ARBA00012438"/>
    </source>
</evidence>
<dbReference type="InterPro" id="IPR011620">
    <property type="entry name" value="Sig_transdc_His_kinase_LytS_TM"/>
</dbReference>
<evidence type="ECO:0000256" key="2">
    <source>
        <dbReference type="ARBA" id="ARBA00004651"/>
    </source>
</evidence>
<evidence type="ECO:0000256" key="1">
    <source>
        <dbReference type="ARBA" id="ARBA00000085"/>
    </source>
</evidence>
<dbReference type="SMART" id="SM00387">
    <property type="entry name" value="HATPase_c"/>
    <property type="match status" value="1"/>
</dbReference>
<dbReference type="PRINTS" id="PR00344">
    <property type="entry name" value="BCTRLSENSOR"/>
</dbReference>
<keyword evidence="9" id="KW-0418">Kinase</keyword>
<evidence type="ECO:0000256" key="13">
    <source>
        <dbReference type="ARBA" id="ARBA00023136"/>
    </source>
</evidence>
<keyword evidence="7 14" id="KW-0812">Transmembrane</keyword>
<dbReference type="GO" id="GO:0005524">
    <property type="term" value="F:ATP binding"/>
    <property type="evidence" value="ECO:0007669"/>
    <property type="project" value="UniProtKB-KW"/>
</dbReference>
<evidence type="ECO:0000313" key="17">
    <source>
        <dbReference type="Proteomes" id="UP001597318"/>
    </source>
</evidence>
<evidence type="ECO:0000256" key="6">
    <source>
        <dbReference type="ARBA" id="ARBA00022679"/>
    </source>
</evidence>
<gene>
    <name evidence="16" type="ORF">ACFSKK_23625</name>
</gene>
<dbReference type="InterPro" id="IPR005467">
    <property type="entry name" value="His_kinase_dom"/>
</dbReference>
<organism evidence="16 17">
    <name type="scientific">Metabacillus endolithicus</name>
    <dbReference type="NCBI Taxonomy" id="1535204"/>
    <lineage>
        <taxon>Bacteria</taxon>
        <taxon>Bacillati</taxon>
        <taxon>Bacillota</taxon>
        <taxon>Bacilli</taxon>
        <taxon>Bacillales</taxon>
        <taxon>Bacillaceae</taxon>
        <taxon>Metabacillus</taxon>
    </lineage>
</organism>
<keyword evidence="12" id="KW-0902">Two-component regulatory system</keyword>
<dbReference type="PANTHER" id="PTHR43065">
    <property type="entry name" value="SENSOR HISTIDINE KINASE"/>
    <property type="match status" value="1"/>
</dbReference>
<evidence type="ECO:0000313" key="16">
    <source>
        <dbReference type="EMBL" id="MFD2216670.1"/>
    </source>
</evidence>
<evidence type="ECO:0000256" key="4">
    <source>
        <dbReference type="ARBA" id="ARBA00022475"/>
    </source>
</evidence>
<feature type="transmembrane region" description="Helical" evidence="14">
    <location>
        <begin position="137"/>
        <end position="161"/>
    </location>
</feature>
<keyword evidence="4" id="KW-1003">Cell membrane</keyword>
<dbReference type="InterPro" id="IPR003594">
    <property type="entry name" value="HATPase_dom"/>
</dbReference>
<evidence type="ECO:0000256" key="8">
    <source>
        <dbReference type="ARBA" id="ARBA00022741"/>
    </source>
</evidence>
<dbReference type="InterPro" id="IPR003661">
    <property type="entry name" value="HisK_dim/P_dom"/>
</dbReference>
<evidence type="ECO:0000256" key="10">
    <source>
        <dbReference type="ARBA" id="ARBA00022840"/>
    </source>
</evidence>
<keyword evidence="6" id="KW-0808">Transferase</keyword>
<evidence type="ECO:0000256" key="11">
    <source>
        <dbReference type="ARBA" id="ARBA00022989"/>
    </source>
</evidence>
<dbReference type="PROSITE" id="PS50109">
    <property type="entry name" value="HIS_KIN"/>
    <property type="match status" value="1"/>
</dbReference>